<dbReference type="Pfam" id="PF01040">
    <property type="entry name" value="UbiA"/>
    <property type="match status" value="1"/>
</dbReference>
<evidence type="ECO:0000313" key="9">
    <source>
        <dbReference type="EMBL" id="KRM71350.1"/>
    </source>
</evidence>
<feature type="transmembrane region" description="Helical" evidence="8">
    <location>
        <begin position="122"/>
        <end position="139"/>
    </location>
</feature>
<accession>A0A0R2B5N7</accession>
<dbReference type="CDD" id="cd13962">
    <property type="entry name" value="PT_UbiA_UBIAD1"/>
    <property type="match status" value="1"/>
</dbReference>
<dbReference type="STRING" id="1423727.FC34_GL001830"/>
<gene>
    <name evidence="9" type="ORF">FC34_GL001830</name>
</gene>
<feature type="transmembrane region" description="Helical" evidence="8">
    <location>
        <begin position="253"/>
        <end position="273"/>
    </location>
</feature>
<dbReference type="GO" id="GO:0004659">
    <property type="term" value="F:prenyltransferase activity"/>
    <property type="evidence" value="ECO:0007669"/>
    <property type="project" value="InterPro"/>
</dbReference>
<dbReference type="AlphaFoldDB" id="A0A0R2B5N7"/>
<dbReference type="OrthoDB" id="9767568at2"/>
<evidence type="ECO:0000256" key="2">
    <source>
        <dbReference type="ARBA" id="ARBA00004863"/>
    </source>
</evidence>
<evidence type="ECO:0000256" key="8">
    <source>
        <dbReference type="SAM" id="Phobius"/>
    </source>
</evidence>
<feature type="transmembrane region" description="Helical" evidence="8">
    <location>
        <begin position="176"/>
        <end position="197"/>
    </location>
</feature>
<dbReference type="Gene3D" id="1.10.357.140">
    <property type="entry name" value="UbiA prenyltransferase"/>
    <property type="match status" value="1"/>
</dbReference>
<comment type="pathway">
    <text evidence="2">Quinol/quinone metabolism; menaquinone biosynthesis.</text>
</comment>
<dbReference type="PANTHER" id="PTHR13929:SF0">
    <property type="entry name" value="UBIA PRENYLTRANSFERASE DOMAIN-CONTAINING PROTEIN 1"/>
    <property type="match status" value="1"/>
</dbReference>
<comment type="subcellular location">
    <subcellularLocation>
        <location evidence="1">Membrane</location>
        <topology evidence="1">Multi-pass membrane protein</topology>
    </subcellularLocation>
</comment>
<evidence type="ECO:0000256" key="1">
    <source>
        <dbReference type="ARBA" id="ARBA00004141"/>
    </source>
</evidence>
<keyword evidence="4 9" id="KW-0808">Transferase</keyword>
<evidence type="ECO:0000256" key="3">
    <source>
        <dbReference type="ARBA" id="ARBA00022428"/>
    </source>
</evidence>
<sequence length="308" mass="34208">MTQSKWLTWPVFVELTEIYTAPLNVIWFILGSAIAQLVYGTFNIENVLLCLLDVFIFDLAVNVSDNYFDYVHAHDREHYAKEVNPIGRLSLPLKRVGWLATSLYILSAIPGIFLWLNTGWPVLIFGAIGYIIGIFYTAGKFPINATPVGETVVALSIAYLIQLTCVYVSIAGRAPFTLATMGITFLLCLPLTLNFFCVQLANNIADLDEDIANHRHTLVYFTGKANALNIMKAGVIIGTLWPIVNVLLGKAPWLTALSSLILIAMWPGMQPFFKNPDKQKTYMGVIKSGSLFFVGYTLLFALGVWLQG</sequence>
<feature type="transmembrane region" description="Helical" evidence="8">
    <location>
        <begin position="151"/>
        <end position="170"/>
    </location>
</feature>
<feature type="transmembrane region" description="Helical" evidence="8">
    <location>
        <begin position="285"/>
        <end position="306"/>
    </location>
</feature>
<proteinExistence type="predicted"/>
<feature type="transmembrane region" description="Helical" evidence="8">
    <location>
        <begin position="96"/>
        <end position="116"/>
    </location>
</feature>
<organism evidence="9 10">
    <name type="scientific">Lacticaseibacillus brantae DSM 23927</name>
    <dbReference type="NCBI Taxonomy" id="1423727"/>
    <lineage>
        <taxon>Bacteria</taxon>
        <taxon>Bacillati</taxon>
        <taxon>Bacillota</taxon>
        <taxon>Bacilli</taxon>
        <taxon>Lactobacillales</taxon>
        <taxon>Lactobacillaceae</taxon>
        <taxon>Lacticaseibacillus</taxon>
    </lineage>
</organism>
<evidence type="ECO:0000256" key="4">
    <source>
        <dbReference type="ARBA" id="ARBA00022679"/>
    </source>
</evidence>
<name>A0A0R2B5N7_9LACO</name>
<protein>
    <submittedName>
        <fullName evidence="9">Prenyltransferase</fullName>
    </submittedName>
</protein>
<dbReference type="GO" id="GO:0016020">
    <property type="term" value="C:membrane"/>
    <property type="evidence" value="ECO:0007669"/>
    <property type="project" value="UniProtKB-SubCell"/>
</dbReference>
<dbReference type="InterPro" id="IPR026046">
    <property type="entry name" value="UBIAD1"/>
</dbReference>
<keyword evidence="10" id="KW-1185">Reference proteome</keyword>
<keyword evidence="3" id="KW-0474">Menaquinone biosynthesis</keyword>
<dbReference type="PANTHER" id="PTHR13929">
    <property type="entry name" value="1,4-DIHYDROXY-2-NAPHTHOATE OCTAPRENYLTRANSFERASE"/>
    <property type="match status" value="1"/>
</dbReference>
<evidence type="ECO:0000256" key="5">
    <source>
        <dbReference type="ARBA" id="ARBA00022692"/>
    </source>
</evidence>
<reference evidence="9 10" key="1">
    <citation type="journal article" date="2015" name="Genome Announc.">
        <title>Expanding the biotechnology potential of lactobacilli through comparative genomics of 213 strains and associated genera.</title>
        <authorList>
            <person name="Sun Z."/>
            <person name="Harris H.M."/>
            <person name="McCann A."/>
            <person name="Guo C."/>
            <person name="Argimon S."/>
            <person name="Zhang W."/>
            <person name="Yang X."/>
            <person name="Jeffery I.B."/>
            <person name="Cooney J.C."/>
            <person name="Kagawa T.F."/>
            <person name="Liu W."/>
            <person name="Song Y."/>
            <person name="Salvetti E."/>
            <person name="Wrobel A."/>
            <person name="Rasinkangas P."/>
            <person name="Parkhill J."/>
            <person name="Rea M.C."/>
            <person name="O'Sullivan O."/>
            <person name="Ritari J."/>
            <person name="Douillard F.P."/>
            <person name="Paul Ross R."/>
            <person name="Yang R."/>
            <person name="Briner A.E."/>
            <person name="Felis G.E."/>
            <person name="de Vos W.M."/>
            <person name="Barrangou R."/>
            <person name="Klaenhammer T.R."/>
            <person name="Caufield P.W."/>
            <person name="Cui Y."/>
            <person name="Zhang H."/>
            <person name="O'Toole P.W."/>
        </authorList>
    </citation>
    <scope>NUCLEOTIDE SEQUENCE [LARGE SCALE GENOMIC DNA]</scope>
    <source>
        <strain evidence="9 10">DSM 23927</strain>
    </source>
</reference>
<feature type="transmembrane region" description="Helical" evidence="8">
    <location>
        <begin position="20"/>
        <end position="39"/>
    </location>
</feature>
<evidence type="ECO:0000313" key="10">
    <source>
        <dbReference type="Proteomes" id="UP000051672"/>
    </source>
</evidence>
<dbReference type="EMBL" id="AYZQ01000005">
    <property type="protein sequence ID" value="KRM71350.1"/>
    <property type="molecule type" value="Genomic_DNA"/>
</dbReference>
<keyword evidence="5 8" id="KW-0812">Transmembrane</keyword>
<dbReference type="PATRIC" id="fig|1423727.3.peg.1855"/>
<comment type="caution">
    <text evidence="9">The sequence shown here is derived from an EMBL/GenBank/DDBJ whole genome shotgun (WGS) entry which is preliminary data.</text>
</comment>
<dbReference type="UniPathway" id="UPA00079"/>
<keyword evidence="6 8" id="KW-1133">Transmembrane helix</keyword>
<evidence type="ECO:0000256" key="6">
    <source>
        <dbReference type="ARBA" id="ARBA00022989"/>
    </source>
</evidence>
<dbReference type="InterPro" id="IPR044878">
    <property type="entry name" value="UbiA_sf"/>
</dbReference>
<dbReference type="GO" id="GO:0042371">
    <property type="term" value="P:vitamin K biosynthetic process"/>
    <property type="evidence" value="ECO:0007669"/>
    <property type="project" value="TreeGrafter"/>
</dbReference>
<dbReference type="InterPro" id="IPR000537">
    <property type="entry name" value="UbiA_prenyltransferase"/>
</dbReference>
<dbReference type="RefSeq" id="WP_057895105.1">
    <property type="nucleotide sequence ID" value="NZ_AYZQ01000005.1"/>
</dbReference>
<keyword evidence="7 8" id="KW-0472">Membrane</keyword>
<evidence type="ECO:0000256" key="7">
    <source>
        <dbReference type="ARBA" id="ARBA00023136"/>
    </source>
</evidence>
<dbReference type="GO" id="GO:0009234">
    <property type="term" value="P:menaquinone biosynthetic process"/>
    <property type="evidence" value="ECO:0007669"/>
    <property type="project" value="UniProtKB-UniPathway"/>
</dbReference>
<dbReference type="Proteomes" id="UP000051672">
    <property type="component" value="Unassembled WGS sequence"/>
</dbReference>
<feature type="transmembrane region" description="Helical" evidence="8">
    <location>
        <begin position="218"/>
        <end position="241"/>
    </location>
</feature>